<reference evidence="2" key="2">
    <citation type="journal article" date="2015" name="Fish Shellfish Immunol.">
        <title>Early steps in the European eel (Anguilla anguilla)-Vibrio vulnificus interaction in the gills: Role of the RtxA13 toxin.</title>
        <authorList>
            <person name="Callol A."/>
            <person name="Pajuelo D."/>
            <person name="Ebbesson L."/>
            <person name="Teles M."/>
            <person name="MacKenzie S."/>
            <person name="Amaro C."/>
        </authorList>
    </citation>
    <scope>NUCLEOTIDE SEQUENCE</scope>
</reference>
<sequence>MFVYIWRSVTLFLHCVLLRSPPFLNKISYFRGGPDKD</sequence>
<reference evidence="2" key="1">
    <citation type="submission" date="2014-11" db="EMBL/GenBank/DDBJ databases">
        <authorList>
            <person name="Amaro Gonzalez C."/>
        </authorList>
    </citation>
    <scope>NUCLEOTIDE SEQUENCE</scope>
</reference>
<feature type="signal peptide" evidence="1">
    <location>
        <begin position="1"/>
        <end position="18"/>
    </location>
</feature>
<name>A0A0E9PUB9_ANGAN</name>
<accession>A0A0E9PUB9</accession>
<proteinExistence type="predicted"/>
<protein>
    <submittedName>
        <fullName evidence="2">Uncharacterized protein</fullName>
    </submittedName>
</protein>
<dbReference type="AlphaFoldDB" id="A0A0E9PUB9"/>
<dbReference type="EMBL" id="GBXM01101129">
    <property type="protein sequence ID" value="JAH07448.1"/>
    <property type="molecule type" value="Transcribed_RNA"/>
</dbReference>
<evidence type="ECO:0000313" key="2">
    <source>
        <dbReference type="EMBL" id="JAH07448.1"/>
    </source>
</evidence>
<keyword evidence="1" id="KW-0732">Signal</keyword>
<feature type="chain" id="PRO_5002430762" evidence="1">
    <location>
        <begin position="19"/>
        <end position="37"/>
    </location>
</feature>
<organism evidence="2">
    <name type="scientific">Anguilla anguilla</name>
    <name type="common">European freshwater eel</name>
    <name type="synonym">Muraena anguilla</name>
    <dbReference type="NCBI Taxonomy" id="7936"/>
    <lineage>
        <taxon>Eukaryota</taxon>
        <taxon>Metazoa</taxon>
        <taxon>Chordata</taxon>
        <taxon>Craniata</taxon>
        <taxon>Vertebrata</taxon>
        <taxon>Euteleostomi</taxon>
        <taxon>Actinopterygii</taxon>
        <taxon>Neopterygii</taxon>
        <taxon>Teleostei</taxon>
        <taxon>Anguilliformes</taxon>
        <taxon>Anguillidae</taxon>
        <taxon>Anguilla</taxon>
    </lineage>
</organism>
<evidence type="ECO:0000256" key="1">
    <source>
        <dbReference type="SAM" id="SignalP"/>
    </source>
</evidence>